<dbReference type="Proteomes" id="UP000593626">
    <property type="component" value="Chromosome"/>
</dbReference>
<feature type="domain" description="Putative amidase" evidence="1">
    <location>
        <begin position="127"/>
        <end position="280"/>
    </location>
</feature>
<evidence type="ECO:0000259" key="1">
    <source>
        <dbReference type="Pfam" id="PF12671"/>
    </source>
</evidence>
<protein>
    <submittedName>
        <fullName evidence="2">Amidase domain-containing protein</fullName>
    </submittedName>
</protein>
<dbReference type="Pfam" id="PF12671">
    <property type="entry name" value="Amidase_6"/>
    <property type="match status" value="1"/>
</dbReference>
<dbReference type="PANTHER" id="PTHR40032:SF1">
    <property type="entry name" value="EXPORTED PROTEIN"/>
    <property type="match status" value="1"/>
</dbReference>
<dbReference type="KEGG" id="mcui:G8O30_02015"/>
<organism evidence="2 3">
    <name type="scientific">Mangrovibacillus cuniculi</name>
    <dbReference type="NCBI Taxonomy" id="2593652"/>
    <lineage>
        <taxon>Bacteria</taxon>
        <taxon>Bacillati</taxon>
        <taxon>Bacillota</taxon>
        <taxon>Bacilli</taxon>
        <taxon>Bacillales</taxon>
        <taxon>Bacillaceae</taxon>
        <taxon>Mangrovibacillus</taxon>
    </lineage>
</organism>
<reference evidence="2 3" key="1">
    <citation type="submission" date="2019-07" db="EMBL/GenBank/DDBJ databases">
        <title>Genome sequence of 2 isolates from Red Sea Mangroves.</title>
        <authorList>
            <person name="Sefrji F."/>
            <person name="Michoud G."/>
            <person name="Merlino G."/>
            <person name="Daffonchio D."/>
        </authorList>
    </citation>
    <scope>NUCLEOTIDE SEQUENCE [LARGE SCALE GENOMIC DNA]</scope>
    <source>
        <strain evidence="2 3">R1DC41</strain>
    </source>
</reference>
<gene>
    <name evidence="2" type="ORF">G8O30_02015</name>
</gene>
<proteinExistence type="predicted"/>
<accession>A0A7S8HEK6</accession>
<dbReference type="EMBL" id="CP049742">
    <property type="protein sequence ID" value="QPC45817.1"/>
    <property type="molecule type" value="Genomic_DNA"/>
</dbReference>
<name>A0A7S8HEK6_9BACI</name>
<sequence length="288" mass="33850">MKKQIADLTNNRLQMLTNSNMKSVCPTMEQRAKLAKVQNNEIRKAMAKGKIKDQFQNGDYTYVHYDVHFSFYRVQGKRHYMEELVENRVASFFKDELYDDYEWLPEEEETEESLLPDSSDERVAFVYDRRKAVQYAEQYWNKPNPAYKYFENNCTNYISQCLRAGGAPMRGNPNRGSGWWYTGSSWSWSWAVAHAFQGYFANSKTGLRARRVTDASQLILGDIICYDFQGDGRFDHSTIVTAKDENGMPLVNANTYNSRMRYWAYEDSTAYTPNIKYRFYHILDDNSR</sequence>
<dbReference type="AlphaFoldDB" id="A0A7S8HEK6"/>
<dbReference type="PANTHER" id="PTHR40032">
    <property type="entry name" value="EXPORTED PROTEIN-RELATED"/>
    <property type="match status" value="1"/>
</dbReference>
<evidence type="ECO:0000313" key="2">
    <source>
        <dbReference type="EMBL" id="QPC45817.1"/>
    </source>
</evidence>
<dbReference type="RefSeq" id="WP_239673334.1">
    <property type="nucleotide sequence ID" value="NZ_CP049742.1"/>
</dbReference>
<evidence type="ECO:0000313" key="3">
    <source>
        <dbReference type="Proteomes" id="UP000593626"/>
    </source>
</evidence>
<dbReference type="InterPro" id="IPR024301">
    <property type="entry name" value="Amidase_6"/>
</dbReference>
<keyword evidence="3" id="KW-1185">Reference proteome</keyword>